<dbReference type="GO" id="GO:0006891">
    <property type="term" value="P:intra-Golgi vesicle-mediated transport"/>
    <property type="evidence" value="ECO:0007669"/>
    <property type="project" value="TreeGrafter"/>
</dbReference>
<accession>A0A196S9L5</accession>
<dbReference type="Pfam" id="PF04136">
    <property type="entry name" value="COG3_N"/>
    <property type="match status" value="1"/>
</dbReference>
<evidence type="ECO:0000256" key="6">
    <source>
        <dbReference type="ARBA" id="ARBA00023034"/>
    </source>
</evidence>
<evidence type="ECO:0000256" key="2">
    <source>
        <dbReference type="ARBA" id="ARBA00009936"/>
    </source>
</evidence>
<dbReference type="GO" id="GO:0006886">
    <property type="term" value="P:intracellular protein transport"/>
    <property type="evidence" value="ECO:0007669"/>
    <property type="project" value="InterPro"/>
</dbReference>
<dbReference type="InterPro" id="IPR007265">
    <property type="entry name" value="COG_su3"/>
</dbReference>
<keyword evidence="6" id="KW-0333">Golgi apparatus</keyword>
<evidence type="ECO:0000259" key="10">
    <source>
        <dbReference type="Pfam" id="PF04136"/>
    </source>
</evidence>
<evidence type="ECO:0000256" key="7">
    <source>
        <dbReference type="ARBA" id="ARBA00023136"/>
    </source>
</evidence>
<keyword evidence="5" id="KW-0653">Protein transport</keyword>
<dbReference type="GO" id="GO:0005801">
    <property type="term" value="C:cis-Golgi network"/>
    <property type="evidence" value="ECO:0007669"/>
    <property type="project" value="InterPro"/>
</dbReference>
<feature type="region of interest" description="Disordered" evidence="9">
    <location>
        <begin position="747"/>
        <end position="832"/>
    </location>
</feature>
<proteinExistence type="inferred from homology"/>
<dbReference type="STRING" id="478820.A0A196S9L5"/>
<dbReference type="GO" id="GO:0000139">
    <property type="term" value="C:Golgi membrane"/>
    <property type="evidence" value="ECO:0007669"/>
    <property type="project" value="UniProtKB-SubCell"/>
</dbReference>
<organism evidence="12 13">
    <name type="scientific">Blastocystis sp. subtype 1 (strain ATCC 50177 / NandII)</name>
    <dbReference type="NCBI Taxonomy" id="478820"/>
    <lineage>
        <taxon>Eukaryota</taxon>
        <taxon>Sar</taxon>
        <taxon>Stramenopiles</taxon>
        <taxon>Bigyra</taxon>
        <taxon>Opalozoa</taxon>
        <taxon>Opalinata</taxon>
        <taxon>Blastocystidae</taxon>
        <taxon>Blastocystis</taxon>
    </lineage>
</organism>
<dbReference type="PANTHER" id="PTHR13302:SF8">
    <property type="entry name" value="CONSERVED OLIGOMERIC GOLGI COMPLEX SUBUNIT 3"/>
    <property type="match status" value="1"/>
</dbReference>
<keyword evidence="13" id="KW-1185">Reference proteome</keyword>
<comment type="subcellular location">
    <subcellularLocation>
        <location evidence="1">Golgi apparatus membrane</location>
        <topology evidence="1">Peripheral membrane protein</topology>
    </subcellularLocation>
</comment>
<dbReference type="EMBL" id="LXWW01000511">
    <property type="protein sequence ID" value="OAO12787.1"/>
    <property type="molecule type" value="Genomic_DNA"/>
</dbReference>
<evidence type="ECO:0000256" key="4">
    <source>
        <dbReference type="ARBA" id="ARBA00022448"/>
    </source>
</evidence>
<feature type="domain" description="Conserved oligomeric Golgi complex subunit 3 C-terminal" evidence="11">
    <location>
        <begin position="282"/>
        <end position="556"/>
    </location>
</feature>
<comment type="caution">
    <text evidence="12">The sequence shown here is derived from an EMBL/GenBank/DDBJ whole genome shotgun (WGS) entry which is preliminary data.</text>
</comment>
<dbReference type="PANTHER" id="PTHR13302">
    <property type="entry name" value="CONSERVED OLIGOMERIC GOLGI COMPLEX COMPONENT 3"/>
    <property type="match status" value="1"/>
</dbReference>
<dbReference type="InterPro" id="IPR048685">
    <property type="entry name" value="COG3_C"/>
</dbReference>
<feature type="compositionally biased region" description="Acidic residues" evidence="9">
    <location>
        <begin position="769"/>
        <end position="800"/>
    </location>
</feature>
<gene>
    <name evidence="12" type="ORF">AV274_5512</name>
</gene>
<protein>
    <recommendedName>
        <fullName evidence="3">Conserved oligomeric Golgi complex subunit 3</fullName>
    </recommendedName>
    <alternativeName>
        <fullName evidence="8">Component of oligomeric Golgi complex 3</fullName>
    </alternativeName>
</protein>
<keyword evidence="4" id="KW-0813">Transport</keyword>
<evidence type="ECO:0000313" key="13">
    <source>
        <dbReference type="Proteomes" id="UP000078348"/>
    </source>
</evidence>
<feature type="domain" description="Conserved oligomeric Golgi complex subunit 3 N-terminal" evidence="10">
    <location>
        <begin position="72"/>
        <end position="228"/>
    </location>
</feature>
<sequence>MNAESSDWKRYIPMSDELSSIYEELDLSANTREYPAEDGIEPAVDGCSYNVFDSLDLSIHPTHTEKELQKLIDKFNKAGESVDSILGSISSSVSTLESIEKQYDEVSGITNALHDECEVYIDDEKSLTRVLDELQEPLSYFRDLAVITNKIGMNAMYSSDSSNEKNLEMEYDLYCNELTDIINRIFECIRFFRSHPSYKDSESFLAKWTALLNRVYSIVRNKFTSLLKTCEAQINEKPDKNQLLVSSSPLYYYISALSRGNAQLIAHILQIHHGVSNELTGDSCFDLFAATRERLIKPLFLDEITAFLGNTDLSLEDRIRKSLHLLIEVCNMEGDLYLNFFCSVVHDNQYIMTIRSSPSFLNSINALLEHIAIVLYESVRPIIIDTMAIDTLCDLVRMIKMEIIAGDVIKRNSFTAVVIPIIVKIEEDIRERVVYIAHIYIDSAIANYTPTPQDLDYPAKLYQYYAQRRNKDYNVYSVWYTPVQKALHVLSLLYTCVDYTIMTDLTAEAIQAVLASIARAAHLLALQQGPVDAQLFTIKTLLILREQISPFDLHSAGTRLPFSDTSLRDNTLYRLFRRAVPTIAFITQDSIKLIEDALKASTNAFIEAVCRSVCDSAVRFVQQYEQFMAQASSGEEKFPLTEEQVVSLVSSFKEGIGGLDDLAGKVALYIDSPATQGILFAPVRRVLLSNVAHMKEILIHLKPNNFPRYLDQLSELETAINAIDATKYNHASSVKVTVAEKEPDVMKEEVAITKEDIEKSDANRRVNDDGEQESGVEEESDGDGEQESDGEENDDGEKESEETKTDSEDTDEKKETTQNANNPQESDHPVVE</sequence>
<evidence type="ECO:0000256" key="5">
    <source>
        <dbReference type="ARBA" id="ARBA00022927"/>
    </source>
</evidence>
<comment type="similarity">
    <text evidence="2">Belongs to the COG3 family.</text>
</comment>
<dbReference type="OrthoDB" id="296793at2759"/>
<evidence type="ECO:0000259" key="11">
    <source>
        <dbReference type="Pfam" id="PF20671"/>
    </source>
</evidence>
<dbReference type="GO" id="GO:0007030">
    <property type="term" value="P:Golgi organization"/>
    <property type="evidence" value="ECO:0007669"/>
    <property type="project" value="TreeGrafter"/>
</dbReference>
<dbReference type="Proteomes" id="UP000078348">
    <property type="component" value="Unassembled WGS sequence"/>
</dbReference>
<reference evidence="12 13" key="1">
    <citation type="submission" date="2016-05" db="EMBL/GenBank/DDBJ databases">
        <title>Nuclear genome of Blastocystis sp. subtype 1 NandII.</title>
        <authorList>
            <person name="Gentekaki E."/>
            <person name="Curtis B."/>
            <person name="Stairs C."/>
            <person name="Eme L."/>
            <person name="Herman E."/>
            <person name="Klimes V."/>
            <person name="Arias M.C."/>
            <person name="Elias M."/>
            <person name="Hilliou F."/>
            <person name="Klute M."/>
            <person name="Malik S.-B."/>
            <person name="Pightling A."/>
            <person name="Rachubinski R."/>
            <person name="Salas D."/>
            <person name="Schlacht A."/>
            <person name="Suga H."/>
            <person name="Archibald J."/>
            <person name="Ball S.G."/>
            <person name="Clark G."/>
            <person name="Dacks J."/>
            <person name="Van Der Giezen M."/>
            <person name="Tsaousis A."/>
            <person name="Roger A."/>
        </authorList>
    </citation>
    <scope>NUCLEOTIDE SEQUENCE [LARGE SCALE GENOMIC DNA]</scope>
    <source>
        <strain evidence="13">ATCC 50177 / NandII</strain>
    </source>
</reference>
<dbReference type="InterPro" id="IPR048320">
    <property type="entry name" value="COG3_N"/>
</dbReference>
<evidence type="ECO:0000256" key="3">
    <source>
        <dbReference type="ARBA" id="ARBA00020976"/>
    </source>
</evidence>
<evidence type="ECO:0000256" key="8">
    <source>
        <dbReference type="ARBA" id="ARBA00031339"/>
    </source>
</evidence>
<keyword evidence="7" id="KW-0472">Membrane</keyword>
<feature type="compositionally biased region" description="Basic and acidic residues" evidence="9">
    <location>
        <begin position="801"/>
        <end position="816"/>
    </location>
</feature>
<evidence type="ECO:0000256" key="9">
    <source>
        <dbReference type="SAM" id="MobiDB-lite"/>
    </source>
</evidence>
<feature type="compositionally biased region" description="Basic and acidic residues" evidence="9">
    <location>
        <begin position="747"/>
        <end position="768"/>
    </location>
</feature>
<dbReference type="Pfam" id="PF20671">
    <property type="entry name" value="COG3_C"/>
    <property type="match status" value="1"/>
</dbReference>
<name>A0A196S9L5_BLAHN</name>
<dbReference type="GO" id="GO:0017119">
    <property type="term" value="C:Golgi transport complex"/>
    <property type="evidence" value="ECO:0007669"/>
    <property type="project" value="TreeGrafter"/>
</dbReference>
<evidence type="ECO:0000313" key="12">
    <source>
        <dbReference type="EMBL" id="OAO12787.1"/>
    </source>
</evidence>
<dbReference type="AlphaFoldDB" id="A0A196S9L5"/>
<evidence type="ECO:0000256" key="1">
    <source>
        <dbReference type="ARBA" id="ARBA00004395"/>
    </source>
</evidence>